<comment type="caution">
    <text evidence="1">The sequence shown here is derived from an EMBL/GenBank/DDBJ whole genome shotgun (WGS) entry which is preliminary data.</text>
</comment>
<gene>
    <name evidence="1" type="ORF">J2Z32_000648</name>
</gene>
<reference evidence="1 2" key="1">
    <citation type="submission" date="2021-03" db="EMBL/GenBank/DDBJ databases">
        <title>Genomic Encyclopedia of Type Strains, Phase IV (KMG-IV): sequencing the most valuable type-strain genomes for metagenomic binning, comparative biology and taxonomic classification.</title>
        <authorList>
            <person name="Goeker M."/>
        </authorList>
    </citation>
    <scope>NUCLEOTIDE SEQUENCE [LARGE SCALE GENOMIC DNA]</scope>
    <source>
        <strain evidence="1 2">DSM 14349</strain>
    </source>
</reference>
<dbReference type="EMBL" id="JAGGKG010000002">
    <property type="protein sequence ID" value="MBP1904031.1"/>
    <property type="molecule type" value="Genomic_DNA"/>
</dbReference>
<name>A0ABS4FN71_9BACL</name>
<evidence type="ECO:0000313" key="1">
    <source>
        <dbReference type="EMBL" id="MBP1904031.1"/>
    </source>
</evidence>
<evidence type="ECO:0000313" key="2">
    <source>
        <dbReference type="Proteomes" id="UP001519272"/>
    </source>
</evidence>
<proteinExistence type="predicted"/>
<protein>
    <submittedName>
        <fullName evidence="1">Uncharacterized protein</fullName>
    </submittedName>
</protein>
<dbReference type="Proteomes" id="UP001519272">
    <property type="component" value="Unassembled WGS sequence"/>
</dbReference>
<accession>A0ABS4FN71</accession>
<keyword evidence="2" id="KW-1185">Reference proteome</keyword>
<sequence length="174" mass="21036">MAREQTMIPFGATPATPDRKGTVIYYDDFQDTSDEQLSVALNYVREHKFKKLILYPLHEETVRRMDSNKRVDRFYKREQRLQDWIQQLPDTYDLGIELWEEKRKKYTPMEAAFRHITTKYAAPYFIYMSPYYSQLFASYPSFEEWITKVRLIVSEPMSSIPSNLQKYEKRWDTI</sequence>
<dbReference type="RefSeq" id="WP_210087710.1">
    <property type="nucleotide sequence ID" value="NZ_JAGGKG010000002.1"/>
</dbReference>
<organism evidence="1 2">
    <name type="scientific">Paenibacillus turicensis</name>
    <dbReference type="NCBI Taxonomy" id="160487"/>
    <lineage>
        <taxon>Bacteria</taxon>
        <taxon>Bacillati</taxon>
        <taxon>Bacillota</taxon>
        <taxon>Bacilli</taxon>
        <taxon>Bacillales</taxon>
        <taxon>Paenibacillaceae</taxon>
        <taxon>Paenibacillus</taxon>
    </lineage>
</organism>